<dbReference type="GO" id="GO:0033554">
    <property type="term" value="P:cellular response to stress"/>
    <property type="evidence" value="ECO:0007669"/>
    <property type="project" value="TreeGrafter"/>
</dbReference>
<organism evidence="5 6">
    <name type="scientific">Maledivibacter halophilus</name>
    <dbReference type="NCBI Taxonomy" id="36842"/>
    <lineage>
        <taxon>Bacteria</taxon>
        <taxon>Bacillati</taxon>
        <taxon>Bacillota</taxon>
        <taxon>Clostridia</taxon>
        <taxon>Peptostreptococcales</taxon>
        <taxon>Caminicellaceae</taxon>
        <taxon>Maledivibacter</taxon>
    </lineage>
</organism>
<dbReference type="Gene3D" id="3.40.30.10">
    <property type="entry name" value="Glutaredoxin"/>
    <property type="match status" value="1"/>
</dbReference>
<comment type="function">
    <text evidence="3">Thiol-specific peroxidase that catalyzes the reduction of hydrogen peroxide and organic hydroperoxides to water and alcohols, respectively. Plays a role in cell protection against oxidative stress by detoxifying peroxides.</text>
</comment>
<evidence type="ECO:0000259" key="4">
    <source>
        <dbReference type="Pfam" id="PF00578"/>
    </source>
</evidence>
<evidence type="ECO:0000313" key="6">
    <source>
        <dbReference type="Proteomes" id="UP000190285"/>
    </source>
</evidence>
<sequence>METSPSARKINYPLLSDRTQEVSRKYGVLNEKEGFAYRGAFIIDPDGNIQAYLVNPQPVGRNINEILRIIQGLQYNRRTGLGVPANWKPGERGIPVGWNYVGKY</sequence>
<dbReference type="SUPFAM" id="SSF52833">
    <property type="entry name" value="Thioredoxin-like"/>
    <property type="match status" value="1"/>
</dbReference>
<dbReference type="PANTHER" id="PTHR10681:SF128">
    <property type="entry name" value="THIOREDOXIN-DEPENDENT PEROXIDE REDUCTASE, MITOCHONDRIAL"/>
    <property type="match status" value="1"/>
</dbReference>
<evidence type="ECO:0000256" key="2">
    <source>
        <dbReference type="ARBA" id="ARBA00023002"/>
    </source>
</evidence>
<accession>A0A1T5LDI3</accession>
<keyword evidence="2" id="KW-0560">Oxidoreductase</keyword>
<dbReference type="GO" id="GO:0042744">
    <property type="term" value="P:hydrogen peroxide catabolic process"/>
    <property type="evidence" value="ECO:0007669"/>
    <property type="project" value="TreeGrafter"/>
</dbReference>
<dbReference type="GO" id="GO:0006979">
    <property type="term" value="P:response to oxidative stress"/>
    <property type="evidence" value="ECO:0007669"/>
    <property type="project" value="TreeGrafter"/>
</dbReference>
<dbReference type="InterPro" id="IPR000866">
    <property type="entry name" value="AhpC/TSA"/>
</dbReference>
<gene>
    <name evidence="5" type="ORF">SAMN02194393_02758</name>
</gene>
<dbReference type="EMBL" id="FUZT01000006">
    <property type="protein sequence ID" value="SKC73699.1"/>
    <property type="molecule type" value="Genomic_DNA"/>
</dbReference>
<dbReference type="GO" id="GO:0045454">
    <property type="term" value="P:cell redox homeostasis"/>
    <property type="evidence" value="ECO:0007669"/>
    <property type="project" value="TreeGrafter"/>
</dbReference>
<comment type="similarity">
    <text evidence="1">Belongs to the peroxiredoxin family. AhpC/Prx1 subfamily.</text>
</comment>
<keyword evidence="6" id="KW-1185">Reference proteome</keyword>
<dbReference type="InterPro" id="IPR050217">
    <property type="entry name" value="Peroxiredoxin"/>
</dbReference>
<name>A0A1T5LDI3_9FIRM</name>
<dbReference type="STRING" id="36842.SAMN02194393_02758"/>
<dbReference type="Proteomes" id="UP000190285">
    <property type="component" value="Unassembled WGS sequence"/>
</dbReference>
<dbReference type="PANTHER" id="PTHR10681">
    <property type="entry name" value="THIOREDOXIN PEROXIDASE"/>
    <property type="match status" value="1"/>
</dbReference>
<protein>
    <submittedName>
        <fullName evidence="5">Peroxiredoxin (Alkyl hydroperoxide reductase subunit C)</fullName>
    </submittedName>
</protein>
<reference evidence="5 6" key="1">
    <citation type="submission" date="2017-02" db="EMBL/GenBank/DDBJ databases">
        <authorList>
            <person name="Peterson S.W."/>
        </authorList>
    </citation>
    <scope>NUCLEOTIDE SEQUENCE [LARGE SCALE GENOMIC DNA]</scope>
    <source>
        <strain evidence="5 6">M1</strain>
    </source>
</reference>
<dbReference type="AlphaFoldDB" id="A0A1T5LDI3"/>
<evidence type="ECO:0000256" key="3">
    <source>
        <dbReference type="ARBA" id="ARBA00037420"/>
    </source>
</evidence>
<feature type="domain" description="Alkyl hydroperoxide reductase subunit C/ Thiol specific antioxidant" evidence="4">
    <location>
        <begin position="7"/>
        <end position="51"/>
    </location>
</feature>
<evidence type="ECO:0000256" key="1">
    <source>
        <dbReference type="ARBA" id="ARBA00009796"/>
    </source>
</evidence>
<dbReference type="GO" id="GO:0008379">
    <property type="term" value="F:thioredoxin peroxidase activity"/>
    <property type="evidence" value="ECO:0007669"/>
    <property type="project" value="TreeGrafter"/>
</dbReference>
<dbReference type="Pfam" id="PF00578">
    <property type="entry name" value="AhpC-TSA"/>
    <property type="match status" value="1"/>
</dbReference>
<dbReference type="GO" id="GO:0005829">
    <property type="term" value="C:cytosol"/>
    <property type="evidence" value="ECO:0007669"/>
    <property type="project" value="TreeGrafter"/>
</dbReference>
<evidence type="ECO:0000313" key="5">
    <source>
        <dbReference type="EMBL" id="SKC73699.1"/>
    </source>
</evidence>
<dbReference type="InterPro" id="IPR036249">
    <property type="entry name" value="Thioredoxin-like_sf"/>
</dbReference>
<proteinExistence type="inferred from homology"/>